<evidence type="ECO:0000256" key="3">
    <source>
        <dbReference type="ARBA" id="ARBA00023163"/>
    </source>
</evidence>
<dbReference type="InterPro" id="IPR036390">
    <property type="entry name" value="WH_DNA-bd_sf"/>
</dbReference>
<dbReference type="Pfam" id="PF01047">
    <property type="entry name" value="MarR"/>
    <property type="match status" value="1"/>
</dbReference>
<accession>A0A931FB14</accession>
<dbReference type="CDD" id="cd00090">
    <property type="entry name" value="HTH_ARSR"/>
    <property type="match status" value="1"/>
</dbReference>
<dbReference type="InterPro" id="IPR039422">
    <property type="entry name" value="MarR/SlyA-like"/>
</dbReference>
<dbReference type="GO" id="GO:0003700">
    <property type="term" value="F:DNA-binding transcription factor activity"/>
    <property type="evidence" value="ECO:0007669"/>
    <property type="project" value="InterPro"/>
</dbReference>
<proteinExistence type="predicted"/>
<evidence type="ECO:0000259" key="4">
    <source>
        <dbReference type="PROSITE" id="PS50995"/>
    </source>
</evidence>
<dbReference type="EMBL" id="JADPRT010000003">
    <property type="protein sequence ID" value="MBF9068207.1"/>
    <property type="molecule type" value="Genomic_DNA"/>
</dbReference>
<gene>
    <name evidence="5" type="ORF">I2501_09175</name>
</gene>
<dbReference type="RefSeq" id="WP_196193359.1">
    <property type="nucleotide sequence ID" value="NZ_JADPRT010000003.1"/>
</dbReference>
<dbReference type="PROSITE" id="PS01117">
    <property type="entry name" value="HTH_MARR_1"/>
    <property type="match status" value="1"/>
</dbReference>
<dbReference type="PROSITE" id="PS50995">
    <property type="entry name" value="HTH_MARR_2"/>
    <property type="match status" value="1"/>
</dbReference>
<dbReference type="InterPro" id="IPR011991">
    <property type="entry name" value="ArsR-like_HTH"/>
</dbReference>
<dbReference type="GO" id="GO:0003677">
    <property type="term" value="F:DNA binding"/>
    <property type="evidence" value="ECO:0007669"/>
    <property type="project" value="UniProtKB-KW"/>
</dbReference>
<keyword evidence="2" id="KW-0238">DNA-binding</keyword>
<keyword evidence="1" id="KW-0805">Transcription regulation</keyword>
<dbReference type="AlphaFoldDB" id="A0A931FB14"/>
<dbReference type="InterPro" id="IPR000835">
    <property type="entry name" value="HTH_MarR-typ"/>
</dbReference>
<dbReference type="SMART" id="SM00347">
    <property type="entry name" value="HTH_MARR"/>
    <property type="match status" value="1"/>
</dbReference>
<sequence length="151" mass="16926">MSSATPLQSQQSRSRTEGIDSIQRELTAFSRRARAMASQIHPGLTLVSYAILDHLRECGGCRGTDLATHFLLDKSTVSRQIATLEKLGLVERSPDPEDQRGQIIRPSDHGAELLRAAAEQRRQAFLGRLADWSDEDVEHFAVLLERYNAER</sequence>
<dbReference type="Proteomes" id="UP000657385">
    <property type="component" value="Unassembled WGS sequence"/>
</dbReference>
<dbReference type="GO" id="GO:0006950">
    <property type="term" value="P:response to stress"/>
    <property type="evidence" value="ECO:0007669"/>
    <property type="project" value="TreeGrafter"/>
</dbReference>
<evidence type="ECO:0000256" key="1">
    <source>
        <dbReference type="ARBA" id="ARBA00023015"/>
    </source>
</evidence>
<evidence type="ECO:0000313" key="5">
    <source>
        <dbReference type="EMBL" id="MBF9068207.1"/>
    </source>
</evidence>
<keyword evidence="6" id="KW-1185">Reference proteome</keyword>
<evidence type="ECO:0000313" key="6">
    <source>
        <dbReference type="Proteomes" id="UP000657385"/>
    </source>
</evidence>
<comment type="caution">
    <text evidence="5">The sequence shown here is derived from an EMBL/GenBank/DDBJ whole genome shotgun (WGS) entry which is preliminary data.</text>
</comment>
<organism evidence="5 6">
    <name type="scientific">Streptacidiphilus fuscans</name>
    <dbReference type="NCBI Taxonomy" id="2789292"/>
    <lineage>
        <taxon>Bacteria</taxon>
        <taxon>Bacillati</taxon>
        <taxon>Actinomycetota</taxon>
        <taxon>Actinomycetes</taxon>
        <taxon>Kitasatosporales</taxon>
        <taxon>Streptomycetaceae</taxon>
        <taxon>Streptacidiphilus</taxon>
    </lineage>
</organism>
<dbReference type="PANTHER" id="PTHR33164">
    <property type="entry name" value="TRANSCRIPTIONAL REGULATOR, MARR FAMILY"/>
    <property type="match status" value="1"/>
</dbReference>
<feature type="domain" description="HTH marR-type" evidence="4">
    <location>
        <begin position="19"/>
        <end position="149"/>
    </location>
</feature>
<dbReference type="InterPro" id="IPR023187">
    <property type="entry name" value="Tscrpt_reg_MarR-type_CS"/>
</dbReference>
<protein>
    <submittedName>
        <fullName evidence="5">MarR family transcriptional regulator</fullName>
    </submittedName>
</protein>
<dbReference type="InterPro" id="IPR036388">
    <property type="entry name" value="WH-like_DNA-bd_sf"/>
</dbReference>
<dbReference type="PANTHER" id="PTHR33164:SF57">
    <property type="entry name" value="MARR-FAMILY TRANSCRIPTIONAL REGULATOR"/>
    <property type="match status" value="1"/>
</dbReference>
<evidence type="ECO:0000256" key="2">
    <source>
        <dbReference type="ARBA" id="ARBA00023125"/>
    </source>
</evidence>
<dbReference type="SUPFAM" id="SSF46785">
    <property type="entry name" value="Winged helix' DNA-binding domain"/>
    <property type="match status" value="1"/>
</dbReference>
<reference evidence="5" key="1">
    <citation type="submission" date="2020-11" db="EMBL/GenBank/DDBJ databases">
        <title>Isolation and identification of active actinomycetes.</title>
        <authorList>
            <person name="Yu B."/>
        </authorList>
    </citation>
    <scope>NUCLEOTIDE SEQUENCE</scope>
    <source>
        <strain evidence="5">NEAU-YB345</strain>
    </source>
</reference>
<name>A0A931FB14_9ACTN</name>
<keyword evidence="3" id="KW-0804">Transcription</keyword>
<dbReference type="Gene3D" id="1.10.10.10">
    <property type="entry name" value="Winged helix-like DNA-binding domain superfamily/Winged helix DNA-binding domain"/>
    <property type="match status" value="1"/>
</dbReference>